<dbReference type="EMBL" id="AODM01000030">
    <property type="protein sequence ID" value="EUJ56614.1"/>
    <property type="molecule type" value="Genomic_DNA"/>
</dbReference>
<sequence length="78" mass="8841">MTVSLDWLIKNANKRLNVKGMRLDTASKTRNVIKKMHAQGIYVGIAQGYRSKAEQNALYAQGRSKKRGYCHECQGRTV</sequence>
<evidence type="ECO:0000313" key="2">
    <source>
        <dbReference type="Proteomes" id="UP000019241"/>
    </source>
</evidence>
<dbReference type="AlphaFoldDB" id="W7DF24"/>
<organism evidence="1 2">
    <name type="scientific">Listeria fleischmannii FSL S10-1203</name>
    <dbReference type="NCBI Taxonomy" id="1265822"/>
    <lineage>
        <taxon>Bacteria</taxon>
        <taxon>Bacillati</taxon>
        <taxon>Bacillota</taxon>
        <taxon>Bacilli</taxon>
        <taxon>Bacillales</taxon>
        <taxon>Listeriaceae</taxon>
        <taxon>Listeria</taxon>
    </lineage>
</organism>
<reference evidence="1 2" key="1">
    <citation type="submission" date="2012-12" db="EMBL/GenBank/DDBJ databases">
        <title>Novel taxa of Listeriaceae from agricultural environments in the United States.</title>
        <authorList>
            <person name="den Bakker H.C."/>
            <person name="Allred A."/>
            <person name="Warchocki S."/>
            <person name="Wright E.M."/>
            <person name="Burrell A."/>
            <person name="Nightingale K.K."/>
            <person name="Kephart D."/>
            <person name="Wiedmann M."/>
        </authorList>
    </citation>
    <scope>NUCLEOTIDE SEQUENCE [LARGE SCALE GENOMIC DNA]</scope>
    <source>
        <strain evidence="1 2">FSL S10-1203</strain>
    </source>
</reference>
<accession>W7DF24</accession>
<dbReference type="Gene3D" id="3.30.1380.10">
    <property type="match status" value="1"/>
</dbReference>
<proteinExistence type="predicted"/>
<comment type="caution">
    <text evidence="1">The sequence shown here is derived from an EMBL/GenBank/DDBJ whole genome shotgun (WGS) entry which is preliminary data.</text>
</comment>
<dbReference type="InterPro" id="IPR009045">
    <property type="entry name" value="Zn_M74/Hedgehog-like"/>
</dbReference>
<dbReference type="Proteomes" id="UP000019241">
    <property type="component" value="Unassembled WGS sequence"/>
</dbReference>
<name>W7DF24_9LIST</name>
<dbReference type="SUPFAM" id="SSF55166">
    <property type="entry name" value="Hedgehog/DD-peptidase"/>
    <property type="match status" value="1"/>
</dbReference>
<evidence type="ECO:0000313" key="1">
    <source>
        <dbReference type="EMBL" id="EUJ56614.1"/>
    </source>
</evidence>
<dbReference type="PATRIC" id="fig|1265822.4.peg.1792"/>
<gene>
    <name evidence="1" type="ORF">MCOL2_08811</name>
</gene>
<protein>
    <submittedName>
        <fullName evidence="1">L-alanoyl-D-glutamate peptidase</fullName>
    </submittedName>
</protein>